<dbReference type="InterPro" id="IPR044432">
    <property type="entry name" value="Set10/Efm1_SET"/>
</dbReference>
<evidence type="ECO:0000313" key="3">
    <source>
        <dbReference type="Proteomes" id="UP001274830"/>
    </source>
</evidence>
<feature type="domain" description="SET" evidence="1">
    <location>
        <begin position="23"/>
        <end position="271"/>
    </location>
</feature>
<dbReference type="AlphaFoldDB" id="A0AAE1C2V0"/>
<dbReference type="Proteomes" id="UP001274830">
    <property type="component" value="Unassembled WGS sequence"/>
</dbReference>
<keyword evidence="3" id="KW-1185">Reference proteome</keyword>
<dbReference type="PANTHER" id="PTHR13271">
    <property type="entry name" value="UNCHARACTERIZED PUTATIVE METHYLTRANSFERASE"/>
    <property type="match status" value="1"/>
</dbReference>
<dbReference type="Gene3D" id="3.90.1410.10">
    <property type="entry name" value="set domain protein methyltransferase, domain 1"/>
    <property type="match status" value="1"/>
</dbReference>
<comment type="caution">
    <text evidence="2">The sequence shown here is derived from an EMBL/GenBank/DDBJ whole genome shotgun (WGS) entry which is preliminary data.</text>
</comment>
<sequence>MPTNGVVAELLEWDRQYGAYLHPSIEIARNDEAGYHWRATEHIPADTTISVAPHSLTLSYLNALVDDKFTVFKAQRHHFKIESIGFFYLMVQYVNRSTSFWKPYLDALPSPDSEFSTPLWFDDADDLAWIEGTDVLHTMLGRREIYEEYYTSGIRVLSSSGIDTAPYTWDLFRWAITMFTSRTFSSRAIAPQDSKYWTTYKTNAQGQRQTVLLDMSRTPAEDLDFSILFPVQDFGNHSNNARVDWAFDPGRFSIKVNDPVEAEQEVFNNYGPKPNDELLMGYGFCIPDNPFDGVLLTLKPPPLDLQGELHPIHPGYFSSTGEWSSERTTVRLRHPRMFTPETASPSAPASIFHILPEPLLELLLYILRHERGIPFDWIPFPMMHLLNDDGARRYLPHIARMIVQSLMPKLQKLQNADLGEPKNQKQQQAAIYRSGQVTAIEANIAALRTFTRSLLVGPEQQGPRFVTLEGLLQTWHLHSNQTDPGSANVFISGIEAVVGSREVSQWRQAGWEDDILVLALSAIYLDGVAQRQGWTPEYLLDPTPWGLKAAELDMEPEVVARAEGLMEMIRSCAQAGVGGEGSLWRDGRWRAEVIAKVGGRWVEFDGLMMMVPGSDGEGEEARLVVYLHGT</sequence>
<dbReference type="InterPro" id="IPR046341">
    <property type="entry name" value="SET_dom_sf"/>
</dbReference>
<evidence type="ECO:0000259" key="1">
    <source>
        <dbReference type="PROSITE" id="PS50280"/>
    </source>
</evidence>
<dbReference type="GO" id="GO:0016279">
    <property type="term" value="F:protein-lysine N-methyltransferase activity"/>
    <property type="evidence" value="ECO:0007669"/>
    <property type="project" value="InterPro"/>
</dbReference>
<organism evidence="2 3">
    <name type="scientific">Recurvomyces mirabilis</name>
    <dbReference type="NCBI Taxonomy" id="574656"/>
    <lineage>
        <taxon>Eukaryota</taxon>
        <taxon>Fungi</taxon>
        <taxon>Dikarya</taxon>
        <taxon>Ascomycota</taxon>
        <taxon>Pezizomycotina</taxon>
        <taxon>Dothideomycetes</taxon>
        <taxon>Dothideomycetidae</taxon>
        <taxon>Mycosphaerellales</taxon>
        <taxon>Teratosphaeriaceae</taxon>
        <taxon>Recurvomyces</taxon>
    </lineage>
</organism>
<evidence type="ECO:0000313" key="2">
    <source>
        <dbReference type="EMBL" id="KAK3676033.1"/>
    </source>
</evidence>
<protein>
    <recommendedName>
        <fullName evidence="1">SET domain-containing protein</fullName>
    </recommendedName>
</protein>
<dbReference type="EMBL" id="JAUTXT010000012">
    <property type="protein sequence ID" value="KAK3676033.1"/>
    <property type="molecule type" value="Genomic_DNA"/>
</dbReference>
<name>A0AAE1C2V0_9PEZI</name>
<dbReference type="SUPFAM" id="SSF82199">
    <property type="entry name" value="SET domain"/>
    <property type="match status" value="1"/>
</dbReference>
<proteinExistence type="predicted"/>
<accession>A0AAE1C2V0</accession>
<dbReference type="InterPro" id="IPR050600">
    <property type="entry name" value="SETD3_SETD6_MTase"/>
</dbReference>
<dbReference type="PANTHER" id="PTHR13271:SF146">
    <property type="entry name" value="SET DOMAIN-CONTAINING PROTEIN"/>
    <property type="match status" value="1"/>
</dbReference>
<dbReference type="InterPro" id="IPR001214">
    <property type="entry name" value="SET_dom"/>
</dbReference>
<dbReference type="CDD" id="cd19180">
    <property type="entry name" value="SET_SpSET10-like"/>
    <property type="match status" value="1"/>
</dbReference>
<dbReference type="PROSITE" id="PS50280">
    <property type="entry name" value="SET"/>
    <property type="match status" value="1"/>
</dbReference>
<dbReference type="GO" id="GO:0005634">
    <property type="term" value="C:nucleus"/>
    <property type="evidence" value="ECO:0007669"/>
    <property type="project" value="TreeGrafter"/>
</dbReference>
<reference evidence="2" key="1">
    <citation type="submission" date="2023-07" db="EMBL/GenBank/DDBJ databases">
        <title>Black Yeasts Isolated from many extreme environments.</title>
        <authorList>
            <person name="Coleine C."/>
            <person name="Stajich J.E."/>
            <person name="Selbmann L."/>
        </authorList>
    </citation>
    <scope>NUCLEOTIDE SEQUENCE</scope>
    <source>
        <strain evidence="2">CCFEE 5485</strain>
    </source>
</reference>
<gene>
    <name evidence="2" type="ORF">LTR78_004225</name>
</gene>